<dbReference type="SUPFAM" id="SSF52768">
    <property type="entry name" value="Arginase/deacetylase"/>
    <property type="match status" value="1"/>
</dbReference>
<evidence type="ECO:0000256" key="4">
    <source>
        <dbReference type="ARBA" id="ARBA00023211"/>
    </source>
</evidence>
<name>A0A4R0NT08_9SPHI</name>
<evidence type="ECO:0000313" key="7">
    <source>
        <dbReference type="Proteomes" id="UP000293347"/>
    </source>
</evidence>
<comment type="caution">
    <text evidence="6">The sequence shown here is derived from an EMBL/GenBank/DDBJ whole genome shotgun (WGS) entry which is preliminary data.</text>
</comment>
<dbReference type="EMBL" id="SJSL01000001">
    <property type="protein sequence ID" value="TCD03053.1"/>
    <property type="molecule type" value="Genomic_DNA"/>
</dbReference>
<dbReference type="GO" id="GO:0033389">
    <property type="term" value="P:putrescine biosynthetic process from arginine, via agmatine"/>
    <property type="evidence" value="ECO:0007669"/>
    <property type="project" value="TreeGrafter"/>
</dbReference>
<dbReference type="InterPro" id="IPR023696">
    <property type="entry name" value="Ureohydrolase_dom_sf"/>
</dbReference>
<proteinExistence type="inferred from homology"/>
<dbReference type="GO" id="GO:0008783">
    <property type="term" value="F:agmatinase activity"/>
    <property type="evidence" value="ECO:0007669"/>
    <property type="project" value="TreeGrafter"/>
</dbReference>
<keyword evidence="1" id="KW-0479">Metal-binding</keyword>
<dbReference type="GO" id="GO:0006547">
    <property type="term" value="P:L-histidine metabolic process"/>
    <property type="evidence" value="ECO:0007669"/>
    <property type="project" value="UniProtKB-KW"/>
</dbReference>
<dbReference type="OrthoDB" id="9788689at2"/>
<dbReference type="PANTHER" id="PTHR11358:SF35">
    <property type="entry name" value="FORMIMIDOYLGLUTAMASE"/>
    <property type="match status" value="1"/>
</dbReference>
<evidence type="ECO:0000313" key="6">
    <source>
        <dbReference type="EMBL" id="TCD03053.1"/>
    </source>
</evidence>
<dbReference type="AlphaFoldDB" id="A0A4R0NT08"/>
<evidence type="ECO:0000256" key="2">
    <source>
        <dbReference type="ARBA" id="ARBA00022801"/>
    </source>
</evidence>
<evidence type="ECO:0000256" key="5">
    <source>
        <dbReference type="PROSITE-ProRule" id="PRU00742"/>
    </source>
</evidence>
<dbReference type="PANTHER" id="PTHR11358">
    <property type="entry name" value="ARGINASE/AGMATINASE"/>
    <property type="match status" value="1"/>
</dbReference>
<accession>A0A4R0NT08</accession>
<keyword evidence="2" id="KW-0378">Hydrolase</keyword>
<keyword evidence="4" id="KW-0464">Manganese</keyword>
<dbReference type="PROSITE" id="PS51409">
    <property type="entry name" value="ARGINASE_2"/>
    <property type="match status" value="1"/>
</dbReference>
<gene>
    <name evidence="6" type="ORF">EZ437_03480</name>
</gene>
<dbReference type="Proteomes" id="UP000293347">
    <property type="component" value="Unassembled WGS sequence"/>
</dbReference>
<evidence type="ECO:0000256" key="1">
    <source>
        <dbReference type="ARBA" id="ARBA00022723"/>
    </source>
</evidence>
<dbReference type="Pfam" id="PF00491">
    <property type="entry name" value="Arginase"/>
    <property type="match status" value="1"/>
</dbReference>
<dbReference type="CDD" id="cd09988">
    <property type="entry name" value="Formimidoylglutamase"/>
    <property type="match status" value="1"/>
</dbReference>
<dbReference type="Gene3D" id="3.40.800.10">
    <property type="entry name" value="Ureohydrolase domain"/>
    <property type="match status" value="1"/>
</dbReference>
<dbReference type="InterPro" id="IPR006035">
    <property type="entry name" value="Ureohydrolase"/>
</dbReference>
<dbReference type="GO" id="GO:0046872">
    <property type="term" value="F:metal ion binding"/>
    <property type="evidence" value="ECO:0007669"/>
    <property type="project" value="UniProtKB-KW"/>
</dbReference>
<sequence length="330" mass="35593">MEGLKIYSEAGILALTKVREGEIKLGQKVRFVESLEDLLASTAKFVLLGIPEDIGVRANQGMGGAATTWEPALKALLNIQSTPFLDGEELLVLGHFEFADLADCHDPRAETGSVQLQQKVSEIDDMVFPVIQKIVGAGKVPILIGGGHNNAYPIIKGCSIGLNTAIDVINIDAHADLRPSNGRHSGNGFSYAIQDGFLNHYGIFGLQQNYNNEAILHTIHSSEYIHAVFFDDLLKSGQPVLSAWTGLLQKFDGVTGLELDLDSIANVLSSASGPSGFSLNEIRTLILAAEKKFAYLHVCEGAVNLSDGRQDQTTAKTIAYLISDFIKSQQ</sequence>
<keyword evidence="7" id="KW-1185">Reference proteome</keyword>
<reference evidence="6 7" key="1">
    <citation type="submission" date="2019-02" db="EMBL/GenBank/DDBJ databases">
        <title>Pedobacter sp. RP-1-14 sp. nov., isolated from Arctic soil.</title>
        <authorList>
            <person name="Dahal R.H."/>
        </authorList>
    </citation>
    <scope>NUCLEOTIDE SEQUENCE [LARGE SCALE GENOMIC DNA]</scope>
    <source>
        <strain evidence="6 7">RP-1-14</strain>
    </source>
</reference>
<keyword evidence="3" id="KW-0369">Histidine metabolism</keyword>
<protein>
    <submittedName>
        <fullName evidence="6">Arginase</fullName>
    </submittedName>
</protein>
<evidence type="ECO:0000256" key="3">
    <source>
        <dbReference type="ARBA" id="ARBA00022808"/>
    </source>
</evidence>
<comment type="similarity">
    <text evidence="5">Belongs to the arginase family.</text>
</comment>
<organism evidence="6 7">
    <name type="scientific">Pedobacter psychroterrae</name>
    <dbReference type="NCBI Taxonomy" id="2530453"/>
    <lineage>
        <taxon>Bacteria</taxon>
        <taxon>Pseudomonadati</taxon>
        <taxon>Bacteroidota</taxon>
        <taxon>Sphingobacteriia</taxon>
        <taxon>Sphingobacteriales</taxon>
        <taxon>Sphingobacteriaceae</taxon>
        <taxon>Pedobacter</taxon>
    </lineage>
</organism>
<dbReference type="RefSeq" id="WP_131593285.1">
    <property type="nucleotide sequence ID" value="NZ_SJSL01000001.1"/>
</dbReference>